<proteinExistence type="predicted"/>
<feature type="transmembrane region" description="Helical" evidence="1">
    <location>
        <begin position="477"/>
        <end position="499"/>
    </location>
</feature>
<evidence type="ECO:0000313" key="2">
    <source>
        <dbReference type="EMBL" id="KGM51390.1"/>
    </source>
</evidence>
<evidence type="ECO:0000256" key="1">
    <source>
        <dbReference type="SAM" id="Phobius"/>
    </source>
</evidence>
<dbReference type="Pfam" id="PF03929">
    <property type="entry name" value="PepSY_TM"/>
    <property type="match status" value="1"/>
</dbReference>
<dbReference type="PANTHER" id="PTHR34219">
    <property type="entry name" value="IRON-REGULATED INNER MEMBRANE PROTEIN-RELATED"/>
    <property type="match status" value="1"/>
</dbReference>
<keyword evidence="3" id="KW-1185">Reference proteome</keyword>
<protein>
    <submittedName>
        <fullName evidence="2">Membrane protein</fullName>
    </submittedName>
</protein>
<dbReference type="PANTHER" id="PTHR34219:SF9">
    <property type="entry name" value="IRON-REGULATED INNER MEMBRANE PROTEIN"/>
    <property type="match status" value="1"/>
</dbReference>
<dbReference type="eggNOG" id="COG3182">
    <property type="taxonomic scope" value="Bacteria"/>
</dbReference>
<comment type="caution">
    <text evidence="2">The sequence shown here is derived from an EMBL/GenBank/DDBJ whole genome shotgun (WGS) entry which is preliminary data.</text>
</comment>
<feature type="transmembrane region" description="Helical" evidence="1">
    <location>
        <begin position="419"/>
        <end position="437"/>
    </location>
</feature>
<accession>A0A0A0EMA8</accession>
<name>A0A0A0EMA8_9GAMM</name>
<feature type="transmembrane region" description="Helical" evidence="1">
    <location>
        <begin position="345"/>
        <end position="366"/>
    </location>
</feature>
<sequence length="521" mass="55686">MKLRATTLRVYTAVHSWVGLVAGFALFVAFYAGAITMFHHELPLWQSSAVDAQPDSIIDAQRLLDETLARHEGARVHLGLGFPGAESAQASAWWLDGAGKWQFATLDTLQGSPTPPTSSLAELVNLLHYSLGIPMVGMWLMGVVSLLYGLALVSGVVIHLPRLAKDLFALRPGRNLKRFWQDAHNVIGVLSLPAHVMFAVTGALLCLLFALMPLLDPLVYDGSLLESVPAAMDTAPVVAASGEPAAMQSLAQWHERSVAVARGHGIDDFEPAYLKLQHGGDANAVVEITGETSRALGAMGSVALDAGSGEVLAVQLQGARDANHATLQATYALHFGEFGNRVVQWLYFLLGLAGAFLFYSGNLLWIESRRKRRAVEQGRAQVNMARATVGVCIGVCVAISASFVATQLAPMWGLHSASAERWVCFGTWALCASWAALRPPSRGVRELLWLAALVTVAIPVAHGIASGWWLWKAAVAGHWVLVTVDAMAIALAAGFAALARASARRARDGDPHSVWADPRAA</sequence>
<organism evidence="2 3">
    <name type="scientific">Lysobacter concretionis Ko07 = DSM 16239</name>
    <dbReference type="NCBI Taxonomy" id="1122185"/>
    <lineage>
        <taxon>Bacteria</taxon>
        <taxon>Pseudomonadati</taxon>
        <taxon>Pseudomonadota</taxon>
        <taxon>Gammaproteobacteria</taxon>
        <taxon>Lysobacterales</taxon>
        <taxon>Lysobacteraceae</taxon>
        <taxon>Novilysobacter</taxon>
    </lineage>
</organism>
<feature type="transmembrane region" description="Helical" evidence="1">
    <location>
        <begin position="12"/>
        <end position="38"/>
    </location>
</feature>
<reference evidence="2 3" key="1">
    <citation type="submission" date="2013-08" db="EMBL/GenBank/DDBJ databases">
        <title>Genome sequencing of Lysobacter.</title>
        <authorList>
            <person name="Zhang S."/>
            <person name="Wang G."/>
        </authorList>
    </citation>
    <scope>NUCLEOTIDE SEQUENCE [LARGE SCALE GENOMIC DNA]</scope>
    <source>
        <strain evidence="2 3">Ko07</strain>
    </source>
</reference>
<keyword evidence="1" id="KW-0472">Membrane</keyword>
<dbReference type="STRING" id="1122185.N792_11705"/>
<dbReference type="Proteomes" id="UP000030017">
    <property type="component" value="Unassembled WGS sequence"/>
</dbReference>
<keyword evidence="1" id="KW-0812">Transmembrane</keyword>
<dbReference type="RefSeq" id="WP_036194640.1">
    <property type="nucleotide sequence ID" value="NZ_AVPS01000007.1"/>
</dbReference>
<feature type="transmembrane region" description="Helical" evidence="1">
    <location>
        <begin position="136"/>
        <end position="164"/>
    </location>
</feature>
<dbReference type="AlphaFoldDB" id="A0A0A0EMA8"/>
<dbReference type="InterPro" id="IPR005625">
    <property type="entry name" value="PepSY-ass_TM"/>
</dbReference>
<gene>
    <name evidence="2" type="ORF">N792_11705</name>
</gene>
<feature type="transmembrane region" description="Helical" evidence="1">
    <location>
        <begin position="185"/>
        <end position="211"/>
    </location>
</feature>
<dbReference type="EMBL" id="AVPS01000007">
    <property type="protein sequence ID" value="KGM51390.1"/>
    <property type="molecule type" value="Genomic_DNA"/>
</dbReference>
<evidence type="ECO:0000313" key="3">
    <source>
        <dbReference type="Proteomes" id="UP000030017"/>
    </source>
</evidence>
<feature type="transmembrane region" description="Helical" evidence="1">
    <location>
        <begin position="387"/>
        <end position="413"/>
    </location>
</feature>
<feature type="transmembrane region" description="Helical" evidence="1">
    <location>
        <begin position="449"/>
        <end position="471"/>
    </location>
</feature>
<keyword evidence="1" id="KW-1133">Transmembrane helix</keyword>
<dbReference type="OrthoDB" id="9776609at2"/>